<evidence type="ECO:0008006" key="3">
    <source>
        <dbReference type="Google" id="ProtNLM"/>
    </source>
</evidence>
<dbReference type="AlphaFoldDB" id="A0A371E6L1"/>
<gene>
    <name evidence="1" type="ORF">CR513_60085</name>
</gene>
<evidence type="ECO:0000313" key="2">
    <source>
        <dbReference type="Proteomes" id="UP000257109"/>
    </source>
</evidence>
<dbReference type="OrthoDB" id="1934635at2759"/>
<dbReference type="Proteomes" id="UP000257109">
    <property type="component" value="Unassembled WGS sequence"/>
</dbReference>
<feature type="non-terminal residue" evidence="1">
    <location>
        <position position="1"/>
    </location>
</feature>
<name>A0A371E6L1_MUCPR</name>
<sequence length="84" mass="9806">MKLDQVLTCFDYLDYEKVRMSSETSYIGKLLNGGGGTNDLKIELRSRFVLASYARDIYKRLQCMYQGFKSMEEYHKDMEVALIS</sequence>
<evidence type="ECO:0000313" key="1">
    <source>
        <dbReference type="EMBL" id="RDX61668.1"/>
    </source>
</evidence>
<reference evidence="1" key="1">
    <citation type="submission" date="2018-05" db="EMBL/GenBank/DDBJ databases">
        <title>Draft genome of Mucuna pruriens seed.</title>
        <authorList>
            <person name="Nnadi N.E."/>
            <person name="Vos R."/>
            <person name="Hasami M.H."/>
            <person name="Devisetty U.K."/>
            <person name="Aguiy J.C."/>
        </authorList>
    </citation>
    <scope>NUCLEOTIDE SEQUENCE [LARGE SCALE GENOMIC DNA]</scope>
    <source>
        <strain evidence="1">JCA_2017</strain>
    </source>
</reference>
<organism evidence="1 2">
    <name type="scientific">Mucuna pruriens</name>
    <name type="common">Velvet bean</name>
    <name type="synonym">Dolichos pruriens</name>
    <dbReference type="NCBI Taxonomy" id="157652"/>
    <lineage>
        <taxon>Eukaryota</taxon>
        <taxon>Viridiplantae</taxon>
        <taxon>Streptophyta</taxon>
        <taxon>Embryophyta</taxon>
        <taxon>Tracheophyta</taxon>
        <taxon>Spermatophyta</taxon>
        <taxon>Magnoliopsida</taxon>
        <taxon>eudicotyledons</taxon>
        <taxon>Gunneridae</taxon>
        <taxon>Pentapetalae</taxon>
        <taxon>rosids</taxon>
        <taxon>fabids</taxon>
        <taxon>Fabales</taxon>
        <taxon>Fabaceae</taxon>
        <taxon>Papilionoideae</taxon>
        <taxon>50 kb inversion clade</taxon>
        <taxon>NPAAA clade</taxon>
        <taxon>indigoferoid/millettioid clade</taxon>
        <taxon>Phaseoleae</taxon>
        <taxon>Mucuna</taxon>
    </lineage>
</organism>
<protein>
    <recommendedName>
        <fullName evidence="3">Retrotransposon gag domain-containing protein</fullName>
    </recommendedName>
</protein>
<comment type="caution">
    <text evidence="1">The sequence shown here is derived from an EMBL/GenBank/DDBJ whole genome shotgun (WGS) entry which is preliminary data.</text>
</comment>
<keyword evidence="2" id="KW-1185">Reference proteome</keyword>
<proteinExistence type="predicted"/>
<accession>A0A371E6L1</accession>
<dbReference type="EMBL" id="QJKJ01015994">
    <property type="protein sequence ID" value="RDX61668.1"/>
    <property type="molecule type" value="Genomic_DNA"/>
</dbReference>